<dbReference type="InterPro" id="IPR050553">
    <property type="entry name" value="Thioredoxin_ResA/DsbE_sf"/>
</dbReference>
<keyword evidence="2" id="KW-0201">Cytochrome c-type biogenesis</keyword>
<evidence type="ECO:0000256" key="3">
    <source>
        <dbReference type="ARBA" id="ARBA00023157"/>
    </source>
</evidence>
<dbReference type="PANTHER" id="PTHR42852:SF6">
    <property type="entry name" value="THIOL:DISULFIDE INTERCHANGE PROTEIN DSBE"/>
    <property type="match status" value="1"/>
</dbReference>
<feature type="domain" description="Thioredoxin" evidence="5">
    <location>
        <begin position="231"/>
        <end position="376"/>
    </location>
</feature>
<dbReference type="OrthoDB" id="750178at2"/>
<sequence length="380" mass="43823">MRTLVLFFFFSICLSISHNKIFSQNQFQLSGKFDDLKDGQLIIELLTEHHEIDTITIKNHGFRYRGTVAGPSIARLYFYPSESAHNTAALIIVPGQTSIKLQKDSLKYFQLQNGTEIQKQLIDLTTKKKPFLLETELLESQLQTDTGAYLPRDSISLQLTMSKKEIANLDSAFIVENPKSFISAFIIAQNLNFERFTLDAVDNYYKQFPSSIQKSTFGKEIFEKLQIADKISKGKPAPSFIANDIHGKEIRLESLKGKYVLLDFWASWCFPCRRIYPVLKRYYKASVRKDFEIISISCDGNLTEWKNALIKDQTMDWINVLDKKNSLFNKYMVNGIPVLILIDKQGKIVDRFERQEKGYHTAPIFALFPLLKNLLKLDIE</sequence>
<dbReference type="InterPro" id="IPR025380">
    <property type="entry name" value="DUF4369"/>
</dbReference>
<keyword evidence="3" id="KW-1015">Disulfide bond</keyword>
<dbReference type="GO" id="GO:0030313">
    <property type="term" value="C:cell envelope"/>
    <property type="evidence" value="ECO:0007669"/>
    <property type="project" value="UniProtKB-SubCell"/>
</dbReference>
<comment type="subcellular location">
    <subcellularLocation>
        <location evidence="1">Cell envelope</location>
    </subcellularLocation>
</comment>
<protein>
    <submittedName>
        <fullName evidence="6">Thiol-disulfide isomerase or thioredoxin</fullName>
    </submittedName>
</protein>
<keyword evidence="7" id="KW-1185">Reference proteome</keyword>
<dbReference type="InterPro" id="IPR000866">
    <property type="entry name" value="AhpC/TSA"/>
</dbReference>
<dbReference type="EMBL" id="FMZO01000026">
    <property type="protein sequence ID" value="SDE19877.1"/>
    <property type="molecule type" value="Genomic_DNA"/>
</dbReference>
<evidence type="ECO:0000313" key="7">
    <source>
        <dbReference type="Proteomes" id="UP000198757"/>
    </source>
</evidence>
<evidence type="ECO:0000259" key="5">
    <source>
        <dbReference type="PROSITE" id="PS51352"/>
    </source>
</evidence>
<dbReference type="GO" id="GO:0016853">
    <property type="term" value="F:isomerase activity"/>
    <property type="evidence" value="ECO:0007669"/>
    <property type="project" value="UniProtKB-KW"/>
</dbReference>
<dbReference type="CDD" id="cd02966">
    <property type="entry name" value="TlpA_like_family"/>
    <property type="match status" value="1"/>
</dbReference>
<dbReference type="InterPro" id="IPR013766">
    <property type="entry name" value="Thioredoxin_domain"/>
</dbReference>
<name>A0A1G7AZ67_NIADE</name>
<dbReference type="Pfam" id="PF00578">
    <property type="entry name" value="AhpC-TSA"/>
    <property type="match status" value="1"/>
</dbReference>
<proteinExistence type="predicted"/>
<dbReference type="InterPro" id="IPR036249">
    <property type="entry name" value="Thioredoxin-like_sf"/>
</dbReference>
<dbReference type="SUPFAM" id="SSF52833">
    <property type="entry name" value="Thioredoxin-like"/>
    <property type="match status" value="1"/>
</dbReference>
<evidence type="ECO:0000256" key="4">
    <source>
        <dbReference type="ARBA" id="ARBA00023284"/>
    </source>
</evidence>
<dbReference type="PANTHER" id="PTHR42852">
    <property type="entry name" value="THIOL:DISULFIDE INTERCHANGE PROTEIN DSBE"/>
    <property type="match status" value="1"/>
</dbReference>
<dbReference type="Pfam" id="PF14289">
    <property type="entry name" value="DUF4369"/>
    <property type="match status" value="1"/>
</dbReference>
<dbReference type="Proteomes" id="UP000198757">
    <property type="component" value="Unassembled WGS sequence"/>
</dbReference>
<dbReference type="STRING" id="1285928.SAMN04487894_1261"/>
<reference evidence="7" key="1">
    <citation type="submission" date="2016-10" db="EMBL/GenBank/DDBJ databases">
        <authorList>
            <person name="Varghese N."/>
            <person name="Submissions S."/>
        </authorList>
    </citation>
    <scope>NUCLEOTIDE SEQUENCE [LARGE SCALE GENOMIC DNA]</scope>
    <source>
        <strain evidence="7">DSM 25811 / CCM 8410 / LMG 26954 / E90</strain>
    </source>
</reference>
<dbReference type="RefSeq" id="WP_090393389.1">
    <property type="nucleotide sequence ID" value="NZ_FMZO01000026.1"/>
</dbReference>
<gene>
    <name evidence="6" type="ORF">SAMN04487894_1261</name>
</gene>
<dbReference type="AlphaFoldDB" id="A0A1G7AZ67"/>
<accession>A0A1G7AZ67</accession>
<organism evidence="6 7">
    <name type="scientific">Niabella drilacis (strain DSM 25811 / CCM 8410 / CCUG 62505 / LMG 26954 / E90)</name>
    <dbReference type="NCBI Taxonomy" id="1285928"/>
    <lineage>
        <taxon>Bacteria</taxon>
        <taxon>Pseudomonadati</taxon>
        <taxon>Bacteroidota</taxon>
        <taxon>Chitinophagia</taxon>
        <taxon>Chitinophagales</taxon>
        <taxon>Chitinophagaceae</taxon>
        <taxon>Niabella</taxon>
    </lineage>
</organism>
<evidence type="ECO:0000256" key="1">
    <source>
        <dbReference type="ARBA" id="ARBA00004196"/>
    </source>
</evidence>
<dbReference type="Gene3D" id="3.40.30.10">
    <property type="entry name" value="Glutaredoxin"/>
    <property type="match status" value="1"/>
</dbReference>
<evidence type="ECO:0000256" key="2">
    <source>
        <dbReference type="ARBA" id="ARBA00022748"/>
    </source>
</evidence>
<dbReference type="PROSITE" id="PS51352">
    <property type="entry name" value="THIOREDOXIN_2"/>
    <property type="match status" value="1"/>
</dbReference>
<keyword evidence="4" id="KW-0676">Redox-active center</keyword>
<dbReference type="GO" id="GO:0017004">
    <property type="term" value="P:cytochrome complex assembly"/>
    <property type="evidence" value="ECO:0007669"/>
    <property type="project" value="UniProtKB-KW"/>
</dbReference>
<keyword evidence="6" id="KW-0413">Isomerase</keyword>
<evidence type="ECO:0000313" key="6">
    <source>
        <dbReference type="EMBL" id="SDE19877.1"/>
    </source>
</evidence>